<protein>
    <recommendedName>
        <fullName evidence="4">Transmembrane protein</fullName>
    </recommendedName>
</protein>
<keyword evidence="1" id="KW-0812">Transmembrane</keyword>
<feature type="transmembrane region" description="Helical" evidence="1">
    <location>
        <begin position="26"/>
        <end position="45"/>
    </location>
</feature>
<proteinExistence type="predicted"/>
<evidence type="ECO:0008006" key="4">
    <source>
        <dbReference type="Google" id="ProtNLM"/>
    </source>
</evidence>
<evidence type="ECO:0000256" key="1">
    <source>
        <dbReference type="SAM" id="Phobius"/>
    </source>
</evidence>
<evidence type="ECO:0000313" key="2">
    <source>
        <dbReference type="EMBL" id="CAD8214127.1"/>
    </source>
</evidence>
<dbReference type="Proteomes" id="UP000689195">
    <property type="component" value="Unassembled WGS sequence"/>
</dbReference>
<keyword evidence="1" id="KW-0472">Membrane</keyword>
<keyword evidence="3" id="KW-1185">Reference proteome</keyword>
<reference evidence="2" key="1">
    <citation type="submission" date="2021-01" db="EMBL/GenBank/DDBJ databases">
        <authorList>
            <consortium name="Genoscope - CEA"/>
            <person name="William W."/>
        </authorList>
    </citation>
    <scope>NUCLEOTIDE SEQUENCE</scope>
</reference>
<dbReference type="AlphaFoldDB" id="A0A8S1YNN1"/>
<gene>
    <name evidence="2" type="ORF">PPENT_87.1.T1970006</name>
</gene>
<sequence>MYLKYLLIIISGTFLKYSFDLSYLDGFIQVCFVQFWLLICLLTYFNKSKQLMIFICKRKFKRKSNRRENIISIICKDFQNKNNYQQRQQLIISFHIKYKYSIHYLIFHQNSQSNISFYNYLERIIRISIAELILSLYAFQMENNNNNNKRKAQLYCIDHINLIIIGYN</sequence>
<dbReference type="EMBL" id="CAJJDO010000197">
    <property type="protein sequence ID" value="CAD8214127.1"/>
    <property type="molecule type" value="Genomic_DNA"/>
</dbReference>
<name>A0A8S1YNN1_9CILI</name>
<organism evidence="2 3">
    <name type="scientific">Paramecium pentaurelia</name>
    <dbReference type="NCBI Taxonomy" id="43138"/>
    <lineage>
        <taxon>Eukaryota</taxon>
        <taxon>Sar</taxon>
        <taxon>Alveolata</taxon>
        <taxon>Ciliophora</taxon>
        <taxon>Intramacronucleata</taxon>
        <taxon>Oligohymenophorea</taxon>
        <taxon>Peniculida</taxon>
        <taxon>Parameciidae</taxon>
        <taxon>Paramecium</taxon>
    </lineage>
</organism>
<comment type="caution">
    <text evidence="2">The sequence shown here is derived from an EMBL/GenBank/DDBJ whole genome shotgun (WGS) entry which is preliminary data.</text>
</comment>
<accession>A0A8S1YNN1</accession>
<keyword evidence="1" id="KW-1133">Transmembrane helix</keyword>
<evidence type="ECO:0000313" key="3">
    <source>
        <dbReference type="Proteomes" id="UP000689195"/>
    </source>
</evidence>